<dbReference type="SUPFAM" id="SSF55486">
    <property type="entry name" value="Metalloproteases ('zincins'), catalytic domain"/>
    <property type="match status" value="1"/>
</dbReference>
<proteinExistence type="inferred from homology"/>
<accession>A0ABN3UHN3</accession>
<dbReference type="InterPro" id="IPR024079">
    <property type="entry name" value="MetalloPept_cat_dom_sf"/>
</dbReference>
<comment type="similarity">
    <text evidence="1">Belongs to the peptidase M43B family.</text>
</comment>
<evidence type="ECO:0000313" key="4">
    <source>
        <dbReference type="Proteomes" id="UP001501326"/>
    </source>
</evidence>
<keyword evidence="2" id="KW-0732">Signal</keyword>
<evidence type="ECO:0000313" key="3">
    <source>
        <dbReference type="EMBL" id="GAA2733065.1"/>
    </source>
</evidence>
<evidence type="ECO:0000256" key="2">
    <source>
        <dbReference type="SAM" id="SignalP"/>
    </source>
</evidence>
<comment type="caution">
    <text evidence="3">The sequence shown here is derived from an EMBL/GenBank/DDBJ whole genome shotgun (WGS) entry which is preliminary data.</text>
</comment>
<dbReference type="PANTHER" id="PTHR47466">
    <property type="match status" value="1"/>
</dbReference>
<dbReference type="PANTHER" id="PTHR47466:SF1">
    <property type="entry name" value="METALLOPROTEASE MEP1 (AFU_ORTHOLOGUE AFUA_1G07730)-RELATED"/>
    <property type="match status" value="1"/>
</dbReference>
<evidence type="ECO:0008006" key="5">
    <source>
        <dbReference type="Google" id="ProtNLM"/>
    </source>
</evidence>
<organism evidence="3 4">
    <name type="scientific">Pedococcus aerophilus</name>
    <dbReference type="NCBI Taxonomy" id="436356"/>
    <lineage>
        <taxon>Bacteria</taxon>
        <taxon>Bacillati</taxon>
        <taxon>Actinomycetota</taxon>
        <taxon>Actinomycetes</taxon>
        <taxon>Micrococcales</taxon>
        <taxon>Intrasporangiaceae</taxon>
        <taxon>Pedococcus</taxon>
    </lineage>
</organism>
<dbReference type="Gene3D" id="3.40.390.10">
    <property type="entry name" value="Collagenase (Catalytic Domain)"/>
    <property type="match status" value="2"/>
</dbReference>
<feature type="signal peptide" evidence="2">
    <location>
        <begin position="1"/>
        <end position="29"/>
    </location>
</feature>
<dbReference type="Proteomes" id="UP001501326">
    <property type="component" value="Unassembled WGS sequence"/>
</dbReference>
<evidence type="ECO:0000256" key="1">
    <source>
        <dbReference type="ARBA" id="ARBA00008721"/>
    </source>
</evidence>
<dbReference type="EMBL" id="BAAARN010000001">
    <property type="protein sequence ID" value="GAA2733065.1"/>
    <property type="molecule type" value="Genomic_DNA"/>
</dbReference>
<sequence>MNTRMKALLAAAGAAAVVAPIGALASAQASTTTAPLSAVAEASTDVGGIHDEDPGFDAGVAQVTRELAADPSARAAAERAVGVDIKVYYKVFYDRQTGKGKLTYEQALNQTKWLNHSYSGGQGGVATRFDFVLGGYKNIAVDSRRVNLDNTTAGNGATYVSERTKSLMRNHHDGGAATLNVYVADLVGDGVDGPQGNGLIGKSTFPQYAKAHPNVDGVWYDRGAIRGTAGDGTSRNSTGDVLVHEVGHWIGALAHTDTSGACRANFMSYASDACMTSFTSGQADRMSSAWTRYRD</sequence>
<gene>
    <name evidence="3" type="ORF">GCM10009867_10380</name>
</gene>
<feature type="chain" id="PRO_5046372758" description="Peptidase M43 pregnancy-associated plasma-A domain-containing protein" evidence="2">
    <location>
        <begin position="30"/>
        <end position="295"/>
    </location>
</feature>
<name>A0ABN3UHN3_9MICO</name>
<protein>
    <recommendedName>
        <fullName evidence="5">Peptidase M43 pregnancy-associated plasma-A domain-containing protein</fullName>
    </recommendedName>
</protein>
<reference evidence="3 4" key="1">
    <citation type="journal article" date="2019" name="Int. J. Syst. Evol. Microbiol.">
        <title>The Global Catalogue of Microorganisms (GCM) 10K type strain sequencing project: providing services to taxonomists for standard genome sequencing and annotation.</title>
        <authorList>
            <consortium name="The Broad Institute Genomics Platform"/>
            <consortium name="The Broad Institute Genome Sequencing Center for Infectious Disease"/>
            <person name="Wu L."/>
            <person name="Ma J."/>
        </authorList>
    </citation>
    <scope>NUCLEOTIDE SEQUENCE [LARGE SCALE GENOMIC DNA]</scope>
    <source>
        <strain evidence="3 4">JCM 16378</strain>
    </source>
</reference>
<dbReference type="RefSeq" id="WP_344190935.1">
    <property type="nucleotide sequence ID" value="NZ_BAAARN010000001.1"/>
</dbReference>
<keyword evidence="4" id="KW-1185">Reference proteome</keyword>